<dbReference type="Gene3D" id="1.10.510.10">
    <property type="entry name" value="Transferase(Phosphotransferase) domain 1"/>
    <property type="match status" value="1"/>
</dbReference>
<dbReference type="HOGENOM" id="CLU_000288_42_5_1"/>
<comment type="subcellular location">
    <subcellularLocation>
        <location evidence="1">Membrane</location>
        <topology evidence="1">Single-pass type I membrane protein</topology>
    </subcellularLocation>
</comment>
<dbReference type="Pfam" id="PF12819">
    <property type="entry name" value="Malectin_like"/>
    <property type="match status" value="1"/>
</dbReference>
<evidence type="ECO:0000313" key="16">
    <source>
        <dbReference type="Proteomes" id="UP000026915"/>
    </source>
</evidence>
<dbReference type="EMBL" id="CM001880">
    <property type="protein sequence ID" value="EOY01618.1"/>
    <property type="molecule type" value="Genomic_DNA"/>
</dbReference>
<evidence type="ECO:0000313" key="15">
    <source>
        <dbReference type="EMBL" id="EOY01618.1"/>
    </source>
</evidence>
<gene>
    <name evidence="15" type="ORF">TCM_011467</name>
</gene>
<evidence type="ECO:0000256" key="4">
    <source>
        <dbReference type="ARBA" id="ARBA00022692"/>
    </source>
</evidence>
<dbReference type="PROSITE" id="PS00108">
    <property type="entry name" value="PROTEIN_KINASE_ST"/>
    <property type="match status" value="1"/>
</dbReference>
<evidence type="ECO:0000256" key="12">
    <source>
        <dbReference type="PROSITE-ProRule" id="PRU10141"/>
    </source>
</evidence>
<dbReference type="Pfam" id="PF07714">
    <property type="entry name" value="PK_Tyr_Ser-Thr"/>
    <property type="match status" value="1"/>
</dbReference>
<evidence type="ECO:0000256" key="13">
    <source>
        <dbReference type="SAM" id="SignalP"/>
    </source>
</evidence>
<keyword evidence="8 12" id="KW-0067">ATP-binding</keyword>
<keyword evidence="16" id="KW-1185">Reference proteome</keyword>
<evidence type="ECO:0000256" key="9">
    <source>
        <dbReference type="ARBA" id="ARBA00022989"/>
    </source>
</evidence>
<dbReference type="PANTHER" id="PTHR27003">
    <property type="entry name" value="OS07G0166700 PROTEIN"/>
    <property type="match status" value="1"/>
</dbReference>
<dbReference type="SMART" id="SM00220">
    <property type="entry name" value="S_TKc"/>
    <property type="match status" value="1"/>
</dbReference>
<evidence type="ECO:0000256" key="1">
    <source>
        <dbReference type="ARBA" id="ARBA00004479"/>
    </source>
</evidence>
<dbReference type="AlphaFoldDB" id="A0A061EAH7"/>
<keyword evidence="9" id="KW-1133">Transmembrane helix</keyword>
<dbReference type="STRING" id="3641.A0A061EAH7"/>
<dbReference type="Gene3D" id="3.30.200.20">
    <property type="entry name" value="Phosphorylase Kinase, domain 1"/>
    <property type="match status" value="1"/>
</dbReference>
<feature type="chain" id="PRO_5001596781" evidence="13">
    <location>
        <begin position="18"/>
        <end position="809"/>
    </location>
</feature>
<dbReference type="FunFam" id="2.60.120.430:FF:000003">
    <property type="entry name" value="FERONIA receptor-like kinase"/>
    <property type="match status" value="1"/>
</dbReference>
<dbReference type="Gramene" id="EOY01618">
    <property type="protein sequence ID" value="EOY01618"/>
    <property type="gene ID" value="TCM_011467"/>
</dbReference>
<dbReference type="eggNOG" id="KOG1187">
    <property type="taxonomic scope" value="Eukaryota"/>
</dbReference>
<evidence type="ECO:0000256" key="7">
    <source>
        <dbReference type="ARBA" id="ARBA00022777"/>
    </source>
</evidence>
<dbReference type="GO" id="GO:0004674">
    <property type="term" value="F:protein serine/threonine kinase activity"/>
    <property type="evidence" value="ECO:0007669"/>
    <property type="project" value="UniProtKB-KW"/>
</dbReference>
<organism evidence="15 16">
    <name type="scientific">Theobroma cacao</name>
    <name type="common">Cacao</name>
    <name type="synonym">Cocoa</name>
    <dbReference type="NCBI Taxonomy" id="3641"/>
    <lineage>
        <taxon>Eukaryota</taxon>
        <taxon>Viridiplantae</taxon>
        <taxon>Streptophyta</taxon>
        <taxon>Embryophyta</taxon>
        <taxon>Tracheophyta</taxon>
        <taxon>Spermatophyta</taxon>
        <taxon>Magnoliopsida</taxon>
        <taxon>eudicotyledons</taxon>
        <taxon>Gunneridae</taxon>
        <taxon>Pentapetalae</taxon>
        <taxon>rosids</taxon>
        <taxon>malvids</taxon>
        <taxon>Malvales</taxon>
        <taxon>Malvaceae</taxon>
        <taxon>Byttnerioideae</taxon>
        <taxon>Theobroma</taxon>
    </lineage>
</organism>
<dbReference type="InterPro" id="IPR024788">
    <property type="entry name" value="Malectin-like_Carb-bd_dom"/>
</dbReference>
<dbReference type="InterPro" id="IPR001245">
    <property type="entry name" value="Ser-Thr/Tyr_kinase_cat_dom"/>
</dbReference>
<dbReference type="CDD" id="cd14066">
    <property type="entry name" value="STKc_IRAK"/>
    <property type="match status" value="1"/>
</dbReference>
<evidence type="ECO:0000256" key="2">
    <source>
        <dbReference type="ARBA" id="ARBA00022527"/>
    </source>
</evidence>
<dbReference type="PROSITE" id="PS50011">
    <property type="entry name" value="PROTEIN_KINASE_DOM"/>
    <property type="match status" value="1"/>
</dbReference>
<dbReference type="InterPro" id="IPR008271">
    <property type="entry name" value="Ser/Thr_kinase_AS"/>
</dbReference>
<dbReference type="GO" id="GO:0004714">
    <property type="term" value="F:transmembrane receptor protein tyrosine kinase activity"/>
    <property type="evidence" value="ECO:0007669"/>
    <property type="project" value="InterPro"/>
</dbReference>
<dbReference type="InParanoid" id="A0A061EAH7"/>
<dbReference type="SUPFAM" id="SSF56112">
    <property type="entry name" value="Protein kinase-like (PK-like)"/>
    <property type="match status" value="1"/>
</dbReference>
<dbReference type="GO" id="GO:0004672">
    <property type="term" value="F:protein kinase activity"/>
    <property type="evidence" value="ECO:0000318"/>
    <property type="project" value="GO_Central"/>
</dbReference>
<keyword evidence="5 13" id="KW-0732">Signal</keyword>
<dbReference type="PROSITE" id="PS00107">
    <property type="entry name" value="PROTEIN_KINASE_ATP"/>
    <property type="match status" value="1"/>
</dbReference>
<keyword evidence="7 15" id="KW-0418">Kinase</keyword>
<protein>
    <submittedName>
        <fullName evidence="15">Malectin/receptor protein kinase family protein, putative</fullName>
    </submittedName>
</protein>
<dbReference type="GO" id="GO:0005886">
    <property type="term" value="C:plasma membrane"/>
    <property type="evidence" value="ECO:0000318"/>
    <property type="project" value="GO_Central"/>
</dbReference>
<sequence length="809" mass="90139">MFLSLFFLFHLIVPGLSEFLSCASSTTMSPDIQFDESKMGRPILSRVSMSNPGNLELLKTSACIFTIPSNSTFTVSPGPVFVRLHFYPISYPSLNLSKALFNVSIGSYTLLSISKSSYSKGAFDVEHIIKEYCVPVEGHVLNILFTPSSDYSDAYGFVNMIEVVSVPPKLYIGDLRLPLIGHPNQSYSMNYTALETFYRVNVGGSPISGNHDTGSGMSRSWSGDQGYLLPNTDIIHFKKAEINFGSEVQAYTAPKEVYSTARKTLIPDDNLTWSVPVDSGFCYLIRLHLYMHNSTYFMEENQMVVHIYSPDHAEINLTEKLGVSIYRDYLVNFSGKHHRIMFLTIAIQQNKSAILSVPILNGLEIFKLSDDSNSLAGPNPFKARKVFDTLSDTSSFDINPAIYTIIKVLAAGLFVIPIVCYGCLLLSPFKSRRCSYLKRKRRVTYLPSSEHCPHFSLAEIKLATNNFSDALLLGSGGFGKVYKGCIIDGIGNTMVAIKRANPNSHQGLNEFQTEITTLSKLRHCHLVSLIGCCMEDDEMILVYNFMAGGTLRDHLYNTKKTPLPWKQRLKICIGAARGLHYLHTGGKQTIIHRDVKTTNILLDENWVAKVSDFGLSKIGPNMMTEAETHVSTLVKGSFGYLDPEYYRRRRLTEKSDVYSFGVVLFEVLFARPAVFPLVESEEEHDKVNLAEWAIHCYQMGTLDQSIDPSLLGQINPECFQTFTAIARKCLADKGSDRPSMGEVLCNLELAWQQEHKCSLLEAKSLQGRANEGIGDNLPPTIDSQRCLPTGNSDPTPGAEFSEIIVPIGR</sequence>
<name>A0A061EAH7_THECC</name>
<dbReference type="InterPro" id="IPR017441">
    <property type="entry name" value="Protein_kinase_ATP_BS"/>
</dbReference>
<keyword evidence="4" id="KW-0812">Transmembrane</keyword>
<feature type="signal peptide" evidence="13">
    <location>
        <begin position="1"/>
        <end position="17"/>
    </location>
</feature>
<feature type="domain" description="Protein kinase" evidence="14">
    <location>
        <begin position="467"/>
        <end position="749"/>
    </location>
</feature>
<keyword evidence="6 12" id="KW-0547">Nucleotide-binding</keyword>
<dbReference type="Gene3D" id="2.60.120.430">
    <property type="entry name" value="Galactose-binding lectin"/>
    <property type="match status" value="2"/>
</dbReference>
<feature type="binding site" evidence="12">
    <location>
        <position position="498"/>
    </location>
    <ligand>
        <name>ATP</name>
        <dbReference type="ChEBI" id="CHEBI:30616"/>
    </ligand>
</feature>
<proteinExistence type="predicted"/>
<keyword evidence="2" id="KW-0723">Serine/threonine-protein kinase</keyword>
<evidence type="ECO:0000256" key="11">
    <source>
        <dbReference type="ARBA" id="ARBA00023180"/>
    </source>
</evidence>
<dbReference type="InterPro" id="IPR011009">
    <property type="entry name" value="Kinase-like_dom_sf"/>
</dbReference>
<dbReference type="InterPro" id="IPR045272">
    <property type="entry name" value="ANXUR1/2-like"/>
</dbReference>
<evidence type="ECO:0000256" key="5">
    <source>
        <dbReference type="ARBA" id="ARBA00022729"/>
    </source>
</evidence>
<keyword evidence="11" id="KW-0325">Glycoprotein</keyword>
<evidence type="ECO:0000259" key="14">
    <source>
        <dbReference type="PROSITE" id="PS50011"/>
    </source>
</evidence>
<evidence type="ECO:0000256" key="8">
    <source>
        <dbReference type="ARBA" id="ARBA00022840"/>
    </source>
</evidence>
<dbReference type="FunFam" id="3.30.200.20:FF:000039">
    <property type="entry name" value="receptor-like protein kinase FERONIA"/>
    <property type="match status" value="1"/>
</dbReference>
<evidence type="ECO:0000256" key="6">
    <source>
        <dbReference type="ARBA" id="ARBA00022741"/>
    </source>
</evidence>
<dbReference type="InterPro" id="IPR000719">
    <property type="entry name" value="Prot_kinase_dom"/>
</dbReference>
<dbReference type="GO" id="GO:0005524">
    <property type="term" value="F:ATP binding"/>
    <property type="evidence" value="ECO:0007669"/>
    <property type="project" value="UniProtKB-UniRule"/>
</dbReference>
<dbReference type="Proteomes" id="UP000026915">
    <property type="component" value="Chromosome 2"/>
</dbReference>
<keyword evidence="3" id="KW-0808">Transferase</keyword>
<dbReference type="FunFam" id="1.10.510.10:FF:000252">
    <property type="entry name" value="Receptor-like protein kinase FERONIA"/>
    <property type="match status" value="1"/>
</dbReference>
<accession>A0A061EAH7</accession>
<evidence type="ECO:0000256" key="3">
    <source>
        <dbReference type="ARBA" id="ARBA00022679"/>
    </source>
</evidence>
<reference evidence="15 16" key="1">
    <citation type="journal article" date="2013" name="Genome Biol.">
        <title>The genome sequence of the most widely cultivated cacao type and its use to identify candidate genes regulating pod color.</title>
        <authorList>
            <person name="Motamayor J.C."/>
            <person name="Mockaitis K."/>
            <person name="Schmutz J."/>
            <person name="Haiminen N."/>
            <person name="Iii D.L."/>
            <person name="Cornejo O."/>
            <person name="Findley S.D."/>
            <person name="Zheng P."/>
            <person name="Utro F."/>
            <person name="Royaert S."/>
            <person name="Saski C."/>
            <person name="Jenkins J."/>
            <person name="Podicheti R."/>
            <person name="Zhao M."/>
            <person name="Scheffler B.E."/>
            <person name="Stack J.C."/>
            <person name="Feltus F.A."/>
            <person name="Mustiga G.M."/>
            <person name="Amores F."/>
            <person name="Phillips W."/>
            <person name="Marelli J.P."/>
            <person name="May G.D."/>
            <person name="Shapiro H."/>
            <person name="Ma J."/>
            <person name="Bustamante C.D."/>
            <person name="Schnell R.J."/>
            <person name="Main D."/>
            <person name="Gilbert D."/>
            <person name="Parida L."/>
            <person name="Kuhn D.N."/>
        </authorList>
    </citation>
    <scope>NUCLEOTIDE SEQUENCE [LARGE SCALE GENOMIC DNA]</scope>
    <source>
        <strain evidence="16">cv. Matina 1-6</strain>
    </source>
</reference>
<dbReference type="PANTHER" id="PTHR27003:SF330">
    <property type="entry name" value="PROTEIN KINASE DOMAIN-CONTAINING PROTEIN"/>
    <property type="match status" value="1"/>
</dbReference>
<evidence type="ECO:0000256" key="10">
    <source>
        <dbReference type="ARBA" id="ARBA00023136"/>
    </source>
</evidence>
<keyword evidence="10" id="KW-0472">Membrane</keyword>
<dbReference type="OMA" id="MVIHING"/>